<dbReference type="InterPro" id="IPR028051">
    <property type="entry name" value="CheX-like_dom"/>
</dbReference>
<keyword evidence="2" id="KW-0145">Chemotaxis</keyword>
<dbReference type="GO" id="GO:0052621">
    <property type="term" value="F:diguanylate cyclase activity"/>
    <property type="evidence" value="ECO:0007669"/>
    <property type="project" value="TreeGrafter"/>
</dbReference>
<sequence length="596" mass="67733">MSYIVDAAACGLYFDSMPVAFTIIEIVVDEKQQPIDFIFRYANAALARLEGKMLHELIDKRFYRDVFPQDNDKKCLPHYFRSAFHRQVCQLNEYSREASKHLRIISYPWRQPGFCACILIDETEQKRRWDELGHRAAFDSLTRTLNQNSYHEYCEDYRPGASAGVVFIDVNGLKEYNDSFGHPAGDRLIQTVTGRIGAVLMNRPHLVFRVGGDEFAIIMEGCTEEQTCMTALELRRAFVNDGNPDLPPTLAAVGYSWGENVQNIDELLKRADAAMYANKQDHYKRKNEVQASDWQRALPRIRNMIDHKMIENENHSAHQMWKESYRIGVDRIDAQHMELFRMTDELLMAVTVNAGAEVYRKILGFLKEYVVYHFRDEEAYQQSIGYAGFEAHQREHQQFTQTVLAYEKKLIASHFALSDVKDLAGTVVAWLVYHVTDADQRIVSGQTELRPQQKNWQDIFVESAAAVVKKVSGLDNGRVCIHEVSGRPVQGDVLLKVSISGDVSGMVYFGVSKALALNVLSQLTMRRLNDVEEMVCSAICEFTEIACSRAIRLLEMQGVHCRTGTPVRLTSPAPEGLHVMVVEIEAGTLDVAVEEA</sequence>
<dbReference type="Proteomes" id="UP000824073">
    <property type="component" value="Unassembled WGS sequence"/>
</dbReference>
<dbReference type="PANTHER" id="PTHR45138">
    <property type="entry name" value="REGULATORY COMPONENTS OF SENSORY TRANSDUCTION SYSTEM"/>
    <property type="match status" value="1"/>
</dbReference>
<evidence type="ECO:0000259" key="5">
    <source>
        <dbReference type="PROSITE" id="PS50887"/>
    </source>
</evidence>
<dbReference type="GO" id="GO:0006935">
    <property type="term" value="P:chemotaxis"/>
    <property type="evidence" value="ECO:0007669"/>
    <property type="project" value="UniProtKB-KW"/>
</dbReference>
<reference evidence="6" key="1">
    <citation type="submission" date="2020-10" db="EMBL/GenBank/DDBJ databases">
        <authorList>
            <person name="Gilroy R."/>
        </authorList>
    </citation>
    <scope>NUCLEOTIDE SEQUENCE</scope>
    <source>
        <strain evidence="6">CHK191-8634</strain>
    </source>
</reference>
<dbReference type="SUPFAM" id="SSF103039">
    <property type="entry name" value="CheC-like"/>
    <property type="match status" value="1"/>
</dbReference>
<keyword evidence="3" id="KW-0479">Metal-binding</keyword>
<proteinExistence type="inferred from homology"/>
<dbReference type="InterPro" id="IPR029787">
    <property type="entry name" value="Nucleotide_cyclase"/>
</dbReference>
<dbReference type="CDD" id="cd17906">
    <property type="entry name" value="CheX"/>
    <property type="match status" value="1"/>
</dbReference>
<feature type="domain" description="GGDEF" evidence="5">
    <location>
        <begin position="161"/>
        <end position="294"/>
    </location>
</feature>
<dbReference type="Gene3D" id="1.20.120.50">
    <property type="entry name" value="Hemerythrin-like"/>
    <property type="match status" value="1"/>
</dbReference>
<dbReference type="NCBIfam" id="TIGR00254">
    <property type="entry name" value="GGDEF"/>
    <property type="match status" value="1"/>
</dbReference>
<evidence type="ECO:0000256" key="1">
    <source>
        <dbReference type="ARBA" id="ARBA00010587"/>
    </source>
</evidence>
<dbReference type="SUPFAM" id="SSF47188">
    <property type="entry name" value="Hemerythrin-like"/>
    <property type="match status" value="1"/>
</dbReference>
<dbReference type="NCBIfam" id="NF033749">
    <property type="entry name" value="bact_hemeryth"/>
    <property type="match status" value="1"/>
</dbReference>
<dbReference type="SMART" id="SM00267">
    <property type="entry name" value="GGDEF"/>
    <property type="match status" value="1"/>
</dbReference>
<dbReference type="InterPro" id="IPR012827">
    <property type="entry name" value="Hemerythrin_metal-bd"/>
</dbReference>
<dbReference type="InterPro" id="IPR043128">
    <property type="entry name" value="Rev_trsase/Diguanyl_cyclase"/>
</dbReference>
<dbReference type="PROSITE" id="PS50887">
    <property type="entry name" value="GGDEF"/>
    <property type="match status" value="1"/>
</dbReference>
<evidence type="ECO:0000313" key="7">
    <source>
        <dbReference type="Proteomes" id="UP000824073"/>
    </source>
</evidence>
<evidence type="ECO:0000256" key="2">
    <source>
        <dbReference type="ARBA" id="ARBA00022500"/>
    </source>
</evidence>
<dbReference type="Gene3D" id="3.40.1550.10">
    <property type="entry name" value="CheC-like"/>
    <property type="match status" value="1"/>
</dbReference>
<comment type="similarity">
    <text evidence="1">Belongs to the hemerythrin family.</text>
</comment>
<dbReference type="InterPro" id="IPR000160">
    <property type="entry name" value="GGDEF_dom"/>
</dbReference>
<dbReference type="Pfam" id="PF01814">
    <property type="entry name" value="Hemerythrin"/>
    <property type="match status" value="1"/>
</dbReference>
<comment type="caution">
    <text evidence="6">The sequence shown here is derived from an EMBL/GenBank/DDBJ whole genome shotgun (WGS) entry which is preliminary data.</text>
</comment>
<evidence type="ECO:0000256" key="4">
    <source>
        <dbReference type="ARBA" id="ARBA00023004"/>
    </source>
</evidence>
<dbReference type="AlphaFoldDB" id="A0A9D1S237"/>
<protein>
    <submittedName>
        <fullName evidence="6">Bacteriohemerythrin</fullName>
    </submittedName>
</protein>
<dbReference type="Pfam" id="PF00990">
    <property type="entry name" value="GGDEF"/>
    <property type="match status" value="1"/>
</dbReference>
<name>A0A9D1S237_9CLOT</name>
<evidence type="ECO:0000313" key="6">
    <source>
        <dbReference type="EMBL" id="HIU44362.1"/>
    </source>
</evidence>
<dbReference type="InterPro" id="IPR035938">
    <property type="entry name" value="Hemerythrin-like_sf"/>
</dbReference>
<dbReference type="EMBL" id="DVMR01000065">
    <property type="protein sequence ID" value="HIU44362.1"/>
    <property type="molecule type" value="Genomic_DNA"/>
</dbReference>
<dbReference type="NCBIfam" id="TIGR02481">
    <property type="entry name" value="hemeryth_dom"/>
    <property type="match status" value="1"/>
</dbReference>
<organism evidence="6 7">
    <name type="scientific">Candidatus Ventrousia excrementavium</name>
    <dbReference type="NCBI Taxonomy" id="2840961"/>
    <lineage>
        <taxon>Bacteria</taxon>
        <taxon>Bacillati</taxon>
        <taxon>Bacillota</taxon>
        <taxon>Clostridia</taxon>
        <taxon>Eubacteriales</taxon>
        <taxon>Clostridiaceae</taxon>
        <taxon>Clostridiaceae incertae sedis</taxon>
        <taxon>Candidatus Ventrousia</taxon>
    </lineage>
</organism>
<dbReference type="PANTHER" id="PTHR45138:SF9">
    <property type="entry name" value="DIGUANYLATE CYCLASE DGCM-RELATED"/>
    <property type="match status" value="1"/>
</dbReference>
<keyword evidence="4" id="KW-0408">Iron</keyword>
<dbReference type="InterPro" id="IPR050469">
    <property type="entry name" value="Diguanylate_Cyclase"/>
</dbReference>
<dbReference type="InterPro" id="IPR028976">
    <property type="entry name" value="CheC-like_sf"/>
</dbReference>
<dbReference type="InterPro" id="IPR012312">
    <property type="entry name" value="Hemerythrin-like"/>
</dbReference>
<dbReference type="GO" id="GO:0046872">
    <property type="term" value="F:metal ion binding"/>
    <property type="evidence" value="ECO:0007669"/>
    <property type="project" value="UniProtKB-KW"/>
</dbReference>
<dbReference type="Gene3D" id="3.30.70.270">
    <property type="match status" value="1"/>
</dbReference>
<reference evidence="6" key="2">
    <citation type="journal article" date="2021" name="PeerJ">
        <title>Extensive microbial diversity within the chicken gut microbiome revealed by metagenomics and culture.</title>
        <authorList>
            <person name="Gilroy R."/>
            <person name="Ravi A."/>
            <person name="Getino M."/>
            <person name="Pursley I."/>
            <person name="Horton D.L."/>
            <person name="Alikhan N.F."/>
            <person name="Baker D."/>
            <person name="Gharbi K."/>
            <person name="Hall N."/>
            <person name="Watson M."/>
            <person name="Adriaenssens E.M."/>
            <person name="Foster-Nyarko E."/>
            <person name="Jarju S."/>
            <person name="Secka A."/>
            <person name="Antonio M."/>
            <person name="Oren A."/>
            <person name="Chaudhuri R.R."/>
            <person name="La Ragione R."/>
            <person name="Hildebrand F."/>
            <person name="Pallen M.J."/>
        </authorList>
    </citation>
    <scope>NUCLEOTIDE SEQUENCE</scope>
    <source>
        <strain evidence="6">CHK191-8634</strain>
    </source>
</reference>
<dbReference type="CDD" id="cd01949">
    <property type="entry name" value="GGDEF"/>
    <property type="match status" value="1"/>
</dbReference>
<dbReference type="SUPFAM" id="SSF55073">
    <property type="entry name" value="Nucleotide cyclase"/>
    <property type="match status" value="1"/>
</dbReference>
<dbReference type="CDD" id="cd12107">
    <property type="entry name" value="Hemerythrin"/>
    <property type="match status" value="1"/>
</dbReference>
<gene>
    <name evidence="6" type="ORF">IAB67_08720</name>
</gene>
<dbReference type="Pfam" id="PF13690">
    <property type="entry name" value="CheX"/>
    <property type="match status" value="1"/>
</dbReference>
<evidence type="ECO:0000256" key="3">
    <source>
        <dbReference type="ARBA" id="ARBA00022723"/>
    </source>
</evidence>
<accession>A0A9D1S237</accession>